<dbReference type="OrthoDB" id="361352at2759"/>
<accession>Q4UB79</accession>
<dbReference type="RefSeq" id="XP_955398.1">
    <property type="nucleotide sequence ID" value="XM_950305.1"/>
</dbReference>
<dbReference type="AlphaFoldDB" id="Q4UB79"/>
<dbReference type="InterPro" id="IPR009286">
    <property type="entry name" value="Ins_P5_2-kin"/>
</dbReference>
<organism evidence="1 2">
    <name type="scientific">Theileria annulata</name>
    <dbReference type="NCBI Taxonomy" id="5874"/>
    <lineage>
        <taxon>Eukaryota</taxon>
        <taxon>Sar</taxon>
        <taxon>Alveolata</taxon>
        <taxon>Apicomplexa</taxon>
        <taxon>Aconoidasida</taxon>
        <taxon>Piroplasmida</taxon>
        <taxon>Theileriidae</taxon>
        <taxon>Theileria</taxon>
    </lineage>
</organism>
<dbReference type="GeneID" id="3864985"/>
<reference evidence="1 2" key="1">
    <citation type="journal article" date="2005" name="Science">
        <title>Genome of the host-cell transforming parasite Theileria annulata compared with T. parva.</title>
        <authorList>
            <person name="Pain A."/>
            <person name="Renauld H."/>
            <person name="Berriman M."/>
            <person name="Murphy L."/>
            <person name="Yeats C.A."/>
            <person name="Weir W."/>
            <person name="Kerhornou A."/>
            <person name="Aslett M."/>
            <person name="Bishop R."/>
            <person name="Bouchier C."/>
            <person name="Cochet M."/>
            <person name="Coulson R.M.R."/>
            <person name="Cronin A."/>
            <person name="de Villiers E.P."/>
            <person name="Fraser A."/>
            <person name="Fosker N."/>
            <person name="Gardner M."/>
            <person name="Goble A."/>
            <person name="Griffiths-Jones S."/>
            <person name="Harris D.E."/>
            <person name="Katzer F."/>
            <person name="Larke N."/>
            <person name="Lord A."/>
            <person name="Maser P."/>
            <person name="McKellar S."/>
            <person name="Mooney P."/>
            <person name="Morton F."/>
            <person name="Nene V."/>
            <person name="O'Neil S."/>
            <person name="Price C."/>
            <person name="Quail M.A."/>
            <person name="Rabbinowitsch E."/>
            <person name="Rawlings N.D."/>
            <person name="Rutter S."/>
            <person name="Saunders D."/>
            <person name="Seeger K."/>
            <person name="Shah T."/>
            <person name="Squares R."/>
            <person name="Squares S."/>
            <person name="Tivey A."/>
            <person name="Walker A.R."/>
            <person name="Woodward J."/>
            <person name="Dobbelaere D.A.E."/>
            <person name="Langsley G."/>
            <person name="Rajandream M.A."/>
            <person name="McKeever D."/>
            <person name="Shiels B."/>
            <person name="Tait A."/>
            <person name="Barrell B.G."/>
            <person name="Hall N."/>
        </authorList>
    </citation>
    <scope>NUCLEOTIDE SEQUENCE [LARGE SCALE GENOMIC DNA]</scope>
    <source>
        <strain evidence="2">Ankara</strain>
    </source>
</reference>
<dbReference type="Pfam" id="PF06090">
    <property type="entry name" value="Ins_P5_2-kin"/>
    <property type="match status" value="1"/>
</dbReference>
<evidence type="ECO:0000313" key="1">
    <source>
        <dbReference type="EMBL" id="CAI75922.1"/>
    </source>
</evidence>
<keyword evidence="2" id="KW-1185">Reference proteome</keyword>
<dbReference type="KEGG" id="tan:TA17830"/>
<proteinExistence type="predicted"/>
<name>Q4UB79_THEAN</name>
<dbReference type="GO" id="GO:0035299">
    <property type="term" value="F:inositol-1,3,4,5,6-pentakisphosphate 2-kinase activity"/>
    <property type="evidence" value="ECO:0007669"/>
    <property type="project" value="InterPro"/>
</dbReference>
<dbReference type="EMBL" id="CR940352">
    <property type="protein sequence ID" value="CAI75922.1"/>
    <property type="molecule type" value="Genomic_DNA"/>
</dbReference>
<dbReference type="Proteomes" id="UP000001950">
    <property type="component" value="Chromosome 3"/>
</dbReference>
<evidence type="ECO:0000313" key="2">
    <source>
        <dbReference type="Proteomes" id="UP000001950"/>
    </source>
</evidence>
<dbReference type="VEuPathDB" id="PiroplasmaDB:TA17830"/>
<gene>
    <name evidence="1" type="ORF">TA17830</name>
</gene>
<dbReference type="InParanoid" id="Q4UB79"/>
<dbReference type="OMA" id="ESFFEPC"/>
<sequence length="679" mass="79726">MKNLILTPLGSGNSQYVVRVKSTCDSTGETYENDKAHDFVLKISKRGTIDNHKSRLLFHNHFVEFMNSFDANTYTTVDLNKRKDFQKNLNRQNKVLCILDKNITAKIRQTFMKLLKSSHGCDQVCSEKPENKKILIFYDRNIEKNYSITIPSESIKKLNNNFGFNSHDHTNCFYDDKYELCSIEQNLFNISDFISLNNKLLSNHLVSKSVNRLHTTNNANHIINELNNYKEISAGEERPEKIPFNNITLELKLKCGLLNFRGIPSLFKMKQAKKRNMKYIFSNGSVVYTSKRESFFEPCNFFNLEYEQIRTELSKLIDSHQNNMRIFIDKLEVVPTFLKNRTDLFDLISESVMRHKDIFEVILKLQSLAAGQQFIGSLLYCLLHFSIIFNNHISFITNPSLNKHSKTLEQKGDNNPNLIWDDKYFITPNNISGITNILKRSLLYNKFTKCRSYDIQFLFHKYGLKMVFGFYRNILSLMNYVKMSSTCMFYSNEQNLSISRPHLLKNSHFRSRFRYNSNEYPLYSLLHELAYHFITFNKEGKEDEKGVDFVVLEDRTIKLIIRTFYTSKLVHRNVAPNYGGNPGMKRVFKMKSLGKEFEYQLTRLRREQKYLRDWIYLYLCGRVSMDLSAIINIIYTKNTSCNGHCTENGIYRSIKEYKILVDGLSFIDIDLKPITNIFK</sequence>
<protein>
    <submittedName>
        <fullName evidence="1">Uncharacterized protein</fullName>
    </submittedName>
</protein>
<dbReference type="eggNOG" id="ENOG502QXI1">
    <property type="taxonomic scope" value="Eukaryota"/>
</dbReference>
<dbReference type="GO" id="GO:0005524">
    <property type="term" value="F:ATP binding"/>
    <property type="evidence" value="ECO:0007669"/>
    <property type="project" value="InterPro"/>
</dbReference>